<organism evidence="3 4">
    <name type="scientific">Apatococcus fuscideae</name>
    <dbReference type="NCBI Taxonomy" id="2026836"/>
    <lineage>
        <taxon>Eukaryota</taxon>
        <taxon>Viridiplantae</taxon>
        <taxon>Chlorophyta</taxon>
        <taxon>core chlorophytes</taxon>
        <taxon>Trebouxiophyceae</taxon>
        <taxon>Chlorellales</taxon>
        <taxon>Chlorellaceae</taxon>
        <taxon>Apatococcus</taxon>
    </lineage>
</organism>
<evidence type="ECO:0000256" key="2">
    <source>
        <dbReference type="SAM" id="SignalP"/>
    </source>
</evidence>
<name>A0AAW1T3E9_9CHLO</name>
<evidence type="ECO:0000313" key="3">
    <source>
        <dbReference type="EMBL" id="KAK9863218.1"/>
    </source>
</evidence>
<dbReference type="EMBL" id="JALJOV010000501">
    <property type="protein sequence ID" value="KAK9863218.1"/>
    <property type="molecule type" value="Genomic_DNA"/>
</dbReference>
<keyword evidence="2" id="KW-0732">Signal</keyword>
<gene>
    <name evidence="3" type="ORF">WJX84_004657</name>
</gene>
<comment type="caution">
    <text evidence="3">The sequence shown here is derived from an EMBL/GenBank/DDBJ whole genome shotgun (WGS) entry which is preliminary data.</text>
</comment>
<accession>A0AAW1T3E9</accession>
<dbReference type="AlphaFoldDB" id="A0AAW1T3E9"/>
<feature type="signal peptide" evidence="2">
    <location>
        <begin position="1"/>
        <end position="37"/>
    </location>
</feature>
<feature type="non-terminal residue" evidence="3">
    <location>
        <position position="390"/>
    </location>
</feature>
<reference evidence="3 4" key="1">
    <citation type="journal article" date="2024" name="Nat. Commun.">
        <title>Phylogenomics reveals the evolutionary origins of lichenization in chlorophyte algae.</title>
        <authorList>
            <person name="Puginier C."/>
            <person name="Libourel C."/>
            <person name="Otte J."/>
            <person name="Skaloud P."/>
            <person name="Haon M."/>
            <person name="Grisel S."/>
            <person name="Petersen M."/>
            <person name="Berrin J.G."/>
            <person name="Delaux P.M."/>
            <person name="Dal Grande F."/>
            <person name="Keller J."/>
        </authorList>
    </citation>
    <scope>NUCLEOTIDE SEQUENCE [LARGE SCALE GENOMIC DNA]</scope>
    <source>
        <strain evidence="3 4">SAG 2523</strain>
    </source>
</reference>
<evidence type="ECO:0000313" key="4">
    <source>
        <dbReference type="Proteomes" id="UP001485043"/>
    </source>
</evidence>
<feature type="compositionally biased region" description="Polar residues" evidence="1">
    <location>
        <begin position="324"/>
        <end position="352"/>
    </location>
</feature>
<evidence type="ECO:0000256" key="1">
    <source>
        <dbReference type="SAM" id="MobiDB-lite"/>
    </source>
</evidence>
<feature type="chain" id="PRO_5043508850" evidence="2">
    <location>
        <begin position="38"/>
        <end position="390"/>
    </location>
</feature>
<proteinExistence type="predicted"/>
<dbReference type="Proteomes" id="UP001485043">
    <property type="component" value="Unassembled WGS sequence"/>
</dbReference>
<keyword evidence="4" id="KW-1185">Reference proteome</keyword>
<feature type="region of interest" description="Disordered" evidence="1">
    <location>
        <begin position="324"/>
        <end position="390"/>
    </location>
</feature>
<sequence>MLLVPSEKLRTALRQQPAWTLFAIFALLLVVTQEVATEKVGCGPDATSLQDVLCARSDTTIVCRWLRDAPNDAAPSPLWSLAAGLTLFVVVDAALMGAFGPPQGPVQQALHALAGGKEPAAAGPGEPLLWRMARPLPMSRLVTIGMLPAQLVDAFGHGREHPLNFWHDMQGEVRMSLAGSSTSIGIKQSLQACTSWIHLMDGLMLPPASGSSGLQEALPSPWVPRGWPLGSMSLQRLVAFSNGTPPITQPVSSREEVAMALEKLMGSLEEGDGQAIRIMRNRGAFTLTTEPAVPLDRGSPVARTGIVQGQAASTPDILHLLTQQGGEETGPRSSAQSSKVSGAAKTSGTPKTSEGHSISEDSTPEPSRVSADAPSERFSDSLGGLPEVEE</sequence>
<protein>
    <submittedName>
        <fullName evidence="3">Uncharacterized protein</fullName>
    </submittedName>
</protein>